<accession>A0A916SCZ3</accession>
<proteinExistence type="predicted"/>
<reference evidence="1" key="2">
    <citation type="submission" date="2020-09" db="EMBL/GenBank/DDBJ databases">
        <authorList>
            <person name="Sun Q."/>
            <person name="Zhou Y."/>
        </authorList>
    </citation>
    <scope>NUCLEOTIDE SEQUENCE</scope>
    <source>
        <strain evidence="1">CGMCC 1.15322</strain>
    </source>
</reference>
<organism evidence="1 2">
    <name type="scientific">Polaromonas eurypsychrophila</name>
    <dbReference type="NCBI Taxonomy" id="1614635"/>
    <lineage>
        <taxon>Bacteria</taxon>
        <taxon>Pseudomonadati</taxon>
        <taxon>Pseudomonadota</taxon>
        <taxon>Betaproteobacteria</taxon>
        <taxon>Burkholderiales</taxon>
        <taxon>Comamonadaceae</taxon>
        <taxon>Polaromonas</taxon>
    </lineage>
</organism>
<dbReference type="Proteomes" id="UP000620596">
    <property type="component" value="Unassembled WGS sequence"/>
</dbReference>
<dbReference type="SUPFAM" id="SSF50475">
    <property type="entry name" value="FMN-binding split barrel"/>
    <property type="match status" value="1"/>
</dbReference>
<sequence length="248" mass="26757">MLQRESPDPRRLLLHAQPLAGDPLQSTLTDGAPLDMLGIEPHTRRRNRMNGVVQGVTQTGFQVCVSQSFGNCPKYIQARQPVYVSGQQPHKPLLHDSAGLDGAARRLVEAADTVFIATAYAGDSVQAGQAGGVDVSHRGGKPGFVRVDADNTLTMPDFLGNLFFNTLGNMAVNPRAGLLFIDFANGDLLYLAASAEIVWDGPEQEAFDGAQRLLRLRVQTVRRLHAALPLRWGAAEPSPALDATGVWQ</sequence>
<dbReference type="RefSeq" id="WP_188707580.1">
    <property type="nucleotide sequence ID" value="NZ_BMIG01000003.1"/>
</dbReference>
<protein>
    <recommendedName>
        <fullName evidence="3">Pyridoxamine 5'-phosphate oxidase putative domain-containing protein</fullName>
    </recommendedName>
</protein>
<comment type="caution">
    <text evidence="1">The sequence shown here is derived from an EMBL/GenBank/DDBJ whole genome shotgun (WGS) entry which is preliminary data.</text>
</comment>
<gene>
    <name evidence="1" type="ORF">GCM10011496_10930</name>
</gene>
<evidence type="ECO:0008006" key="3">
    <source>
        <dbReference type="Google" id="ProtNLM"/>
    </source>
</evidence>
<dbReference type="PANTHER" id="PTHR42815:SF2">
    <property type="entry name" value="FAD-BINDING, PUTATIVE (AFU_ORTHOLOGUE AFUA_6G07600)-RELATED"/>
    <property type="match status" value="1"/>
</dbReference>
<name>A0A916SCZ3_9BURK</name>
<reference evidence="1" key="1">
    <citation type="journal article" date="2014" name="Int. J. Syst. Evol. Microbiol.">
        <title>Complete genome sequence of Corynebacterium casei LMG S-19264T (=DSM 44701T), isolated from a smear-ripened cheese.</title>
        <authorList>
            <consortium name="US DOE Joint Genome Institute (JGI-PGF)"/>
            <person name="Walter F."/>
            <person name="Albersmeier A."/>
            <person name="Kalinowski J."/>
            <person name="Ruckert C."/>
        </authorList>
    </citation>
    <scope>NUCLEOTIDE SEQUENCE</scope>
    <source>
        <strain evidence="1">CGMCC 1.15322</strain>
    </source>
</reference>
<evidence type="ECO:0000313" key="1">
    <source>
        <dbReference type="EMBL" id="GGA91798.1"/>
    </source>
</evidence>
<dbReference type="Gene3D" id="2.30.110.10">
    <property type="entry name" value="Electron Transport, Fmn-binding Protein, Chain A"/>
    <property type="match status" value="1"/>
</dbReference>
<dbReference type="EMBL" id="BMIG01000003">
    <property type="protein sequence ID" value="GGA91798.1"/>
    <property type="molecule type" value="Genomic_DNA"/>
</dbReference>
<dbReference type="PANTHER" id="PTHR42815">
    <property type="entry name" value="FAD-BINDING, PUTATIVE (AFU_ORTHOLOGUE AFUA_6G07600)-RELATED"/>
    <property type="match status" value="1"/>
</dbReference>
<dbReference type="AlphaFoldDB" id="A0A916SCZ3"/>
<evidence type="ECO:0000313" key="2">
    <source>
        <dbReference type="Proteomes" id="UP000620596"/>
    </source>
</evidence>
<keyword evidence="2" id="KW-1185">Reference proteome</keyword>
<dbReference type="InterPro" id="IPR012349">
    <property type="entry name" value="Split_barrel_FMN-bd"/>
</dbReference>